<protein>
    <submittedName>
        <fullName evidence="6">C4-dicarboxylate ABC transporter substrate-binding protein</fullName>
    </submittedName>
</protein>
<dbReference type="OrthoDB" id="7822595at2"/>
<evidence type="ECO:0000256" key="3">
    <source>
        <dbReference type="ARBA" id="ARBA00022448"/>
    </source>
</evidence>
<keyword evidence="4 5" id="KW-0732">Signal</keyword>
<dbReference type="STRING" id="1385369.N825_30780"/>
<dbReference type="CDD" id="cd13603">
    <property type="entry name" value="PBP2_TRAP_Siap_TeaA_like"/>
    <property type="match status" value="1"/>
</dbReference>
<sequence length="332" mass="35870">MGTFTKSMTKSLVAGAVLAGVLGLGSVPAGAATFKLATGTPLHNPETQAAVKFAELVTERSNGDIKIDVLSGGQAGGEREIAESLQLGTMHFAVLGGIVQNFDPALMIVEWDFLFKDDEHVKRVLYGPVGEKINERLVDKMGVRNLAPLMRTPRLLTTNKPVEKLDDVKGMKIRVPEMPGRLALWEALGSKPTPMAFPEVVPALQLGTIDGQENPIGLIASAKMQEAVGNLAMTNHLPGFMMVLVAEDVWQDLSKEQQALVGQAAKDASAFNDELVKEQEKTQLAEVTAKMKVTEPDMGPWRAATADVYKKFENVEGFVDLYESIREVGASQ</sequence>
<proteinExistence type="inferred from homology"/>
<dbReference type="Proteomes" id="UP000019486">
    <property type="component" value="Unassembled WGS sequence"/>
</dbReference>
<feature type="signal peptide" evidence="5">
    <location>
        <begin position="1"/>
        <end position="31"/>
    </location>
</feature>
<evidence type="ECO:0000256" key="5">
    <source>
        <dbReference type="SAM" id="SignalP"/>
    </source>
</evidence>
<dbReference type="PANTHER" id="PTHR33376">
    <property type="match status" value="1"/>
</dbReference>
<organism evidence="6 7">
    <name type="scientific">Skermanella stibiiresistens SB22</name>
    <dbReference type="NCBI Taxonomy" id="1385369"/>
    <lineage>
        <taxon>Bacteria</taxon>
        <taxon>Pseudomonadati</taxon>
        <taxon>Pseudomonadota</taxon>
        <taxon>Alphaproteobacteria</taxon>
        <taxon>Rhodospirillales</taxon>
        <taxon>Azospirillaceae</taxon>
        <taxon>Skermanella</taxon>
    </lineage>
</organism>
<dbReference type="NCBIfam" id="NF037995">
    <property type="entry name" value="TRAP_S1"/>
    <property type="match status" value="1"/>
</dbReference>
<evidence type="ECO:0000313" key="6">
    <source>
        <dbReference type="EMBL" id="EWY41064.1"/>
    </source>
</evidence>
<feature type="chain" id="PRO_5004920822" evidence="5">
    <location>
        <begin position="32"/>
        <end position="332"/>
    </location>
</feature>
<dbReference type="AlphaFoldDB" id="W9H4T2"/>
<dbReference type="PIRSF" id="PIRSF006470">
    <property type="entry name" value="DctB"/>
    <property type="match status" value="1"/>
</dbReference>
<comment type="similarity">
    <text evidence="2">Belongs to the bacterial solute-binding protein 7 family.</text>
</comment>
<accession>W9H4T2</accession>
<dbReference type="InterPro" id="IPR018389">
    <property type="entry name" value="DctP_fam"/>
</dbReference>
<dbReference type="InterPro" id="IPR038404">
    <property type="entry name" value="TRAP_DctP_sf"/>
</dbReference>
<dbReference type="Gene3D" id="3.40.190.170">
    <property type="entry name" value="Bacterial extracellular solute-binding protein, family 7"/>
    <property type="match status" value="1"/>
</dbReference>
<comment type="subcellular location">
    <subcellularLocation>
        <location evidence="1">Cell envelope</location>
    </subcellularLocation>
</comment>
<dbReference type="GO" id="GO:0030288">
    <property type="term" value="C:outer membrane-bounded periplasmic space"/>
    <property type="evidence" value="ECO:0007669"/>
    <property type="project" value="InterPro"/>
</dbReference>
<comment type="caution">
    <text evidence="6">The sequence shown here is derived from an EMBL/GenBank/DDBJ whole genome shotgun (WGS) entry which is preliminary data.</text>
</comment>
<dbReference type="RefSeq" id="WP_051511756.1">
    <property type="nucleotide sequence ID" value="NZ_AVFL01000005.1"/>
</dbReference>
<dbReference type="NCBIfam" id="TIGR00787">
    <property type="entry name" value="dctP"/>
    <property type="match status" value="1"/>
</dbReference>
<dbReference type="Pfam" id="PF03480">
    <property type="entry name" value="DctP"/>
    <property type="match status" value="1"/>
</dbReference>
<dbReference type="GO" id="GO:0055085">
    <property type="term" value="P:transmembrane transport"/>
    <property type="evidence" value="ECO:0007669"/>
    <property type="project" value="InterPro"/>
</dbReference>
<evidence type="ECO:0000256" key="4">
    <source>
        <dbReference type="ARBA" id="ARBA00022729"/>
    </source>
</evidence>
<dbReference type="InterPro" id="IPR004682">
    <property type="entry name" value="TRAP_DctP"/>
</dbReference>
<name>W9H4T2_9PROT</name>
<evidence type="ECO:0000313" key="7">
    <source>
        <dbReference type="Proteomes" id="UP000019486"/>
    </source>
</evidence>
<evidence type="ECO:0000256" key="1">
    <source>
        <dbReference type="ARBA" id="ARBA00004196"/>
    </source>
</evidence>
<reference evidence="6 7" key="1">
    <citation type="submission" date="2013-08" db="EMBL/GenBank/DDBJ databases">
        <title>The genome sequence of Skermanella stibiiresistens.</title>
        <authorList>
            <person name="Zhu W."/>
            <person name="Wang G."/>
        </authorList>
    </citation>
    <scope>NUCLEOTIDE SEQUENCE [LARGE SCALE GENOMIC DNA]</scope>
    <source>
        <strain evidence="6 7">SB22</strain>
    </source>
</reference>
<keyword evidence="3" id="KW-0813">Transport</keyword>
<dbReference type="PANTHER" id="PTHR33376:SF4">
    <property type="entry name" value="SIALIC ACID-BINDING PERIPLASMIC PROTEIN SIAP"/>
    <property type="match status" value="1"/>
</dbReference>
<gene>
    <name evidence="6" type="ORF">N825_30780</name>
</gene>
<evidence type="ECO:0000256" key="2">
    <source>
        <dbReference type="ARBA" id="ARBA00009023"/>
    </source>
</evidence>
<dbReference type="EMBL" id="AVFL01000005">
    <property type="protein sequence ID" value="EWY41064.1"/>
    <property type="molecule type" value="Genomic_DNA"/>
</dbReference>
<keyword evidence="7" id="KW-1185">Reference proteome</keyword>